<reference evidence="1 2" key="1">
    <citation type="submission" date="2018-11" db="EMBL/GenBank/DDBJ databases">
        <authorList>
            <consortium name="Pathogen Informatics"/>
        </authorList>
    </citation>
    <scope>NUCLEOTIDE SEQUENCE [LARGE SCALE GENOMIC DNA]</scope>
</reference>
<dbReference type="Proteomes" id="UP000270094">
    <property type="component" value="Unassembled WGS sequence"/>
</dbReference>
<dbReference type="EMBL" id="UYYB01001107">
    <property type="protein sequence ID" value="VDM65645.1"/>
    <property type="molecule type" value="Genomic_DNA"/>
</dbReference>
<sequence length="81" mass="8867">MGCPVSDTDPDSVTILTKRGPVNKTLKSNSVSTVYVALSLQFFTYLVVDDEIKKTGKPILGDFTCFTQTILISTHDVLKLT</sequence>
<dbReference type="AlphaFoldDB" id="A0A3P7K365"/>
<gene>
    <name evidence="1" type="ORF">SVUK_LOCUS643</name>
</gene>
<organism evidence="1 2">
    <name type="scientific">Strongylus vulgaris</name>
    <name type="common">Blood worm</name>
    <dbReference type="NCBI Taxonomy" id="40348"/>
    <lineage>
        <taxon>Eukaryota</taxon>
        <taxon>Metazoa</taxon>
        <taxon>Ecdysozoa</taxon>
        <taxon>Nematoda</taxon>
        <taxon>Chromadorea</taxon>
        <taxon>Rhabditida</taxon>
        <taxon>Rhabditina</taxon>
        <taxon>Rhabditomorpha</taxon>
        <taxon>Strongyloidea</taxon>
        <taxon>Strongylidae</taxon>
        <taxon>Strongylus</taxon>
    </lineage>
</organism>
<dbReference type="OrthoDB" id="10476400at2759"/>
<proteinExistence type="predicted"/>
<accession>A0A3P7K365</accession>
<evidence type="ECO:0000313" key="1">
    <source>
        <dbReference type="EMBL" id="VDM65645.1"/>
    </source>
</evidence>
<protein>
    <submittedName>
        <fullName evidence="1">Uncharacterized protein</fullName>
    </submittedName>
</protein>
<evidence type="ECO:0000313" key="2">
    <source>
        <dbReference type="Proteomes" id="UP000270094"/>
    </source>
</evidence>
<keyword evidence="2" id="KW-1185">Reference proteome</keyword>
<name>A0A3P7K365_STRVU</name>